<dbReference type="InterPro" id="IPR005516">
    <property type="entry name" value="Remorin_C"/>
</dbReference>
<evidence type="ECO:0000256" key="1">
    <source>
        <dbReference type="ARBA" id="ARBA00005711"/>
    </source>
</evidence>
<organism evidence="3">
    <name type="scientific">Rhizophora mucronata</name>
    <name type="common">Asiatic mangrove</name>
    <dbReference type="NCBI Taxonomy" id="61149"/>
    <lineage>
        <taxon>Eukaryota</taxon>
        <taxon>Viridiplantae</taxon>
        <taxon>Streptophyta</taxon>
        <taxon>Embryophyta</taxon>
        <taxon>Tracheophyta</taxon>
        <taxon>Spermatophyta</taxon>
        <taxon>Magnoliopsida</taxon>
        <taxon>eudicotyledons</taxon>
        <taxon>Gunneridae</taxon>
        <taxon>Pentapetalae</taxon>
        <taxon>rosids</taxon>
        <taxon>fabids</taxon>
        <taxon>Malpighiales</taxon>
        <taxon>Rhizophoraceae</taxon>
        <taxon>Rhizophora</taxon>
    </lineage>
</organism>
<evidence type="ECO:0000259" key="2">
    <source>
        <dbReference type="Pfam" id="PF03763"/>
    </source>
</evidence>
<dbReference type="EMBL" id="GGEC01091487">
    <property type="protein sequence ID" value="MBX71971.1"/>
    <property type="molecule type" value="Transcribed_RNA"/>
</dbReference>
<name>A0A2P2QYI3_RHIMU</name>
<feature type="domain" description="Remorin C-terminal" evidence="2">
    <location>
        <begin position="1"/>
        <end position="42"/>
    </location>
</feature>
<protein>
    <recommendedName>
        <fullName evidence="2">Remorin C-terminal domain-containing protein</fullName>
    </recommendedName>
</protein>
<dbReference type="AlphaFoldDB" id="A0A2P2QYI3"/>
<reference evidence="3" key="1">
    <citation type="submission" date="2018-02" db="EMBL/GenBank/DDBJ databases">
        <title>Rhizophora mucronata_Transcriptome.</title>
        <authorList>
            <person name="Meera S.P."/>
            <person name="Sreeshan A."/>
            <person name="Augustine A."/>
        </authorList>
    </citation>
    <scope>NUCLEOTIDE SEQUENCE</scope>
    <source>
        <tissue evidence="3">Leaf</tissue>
    </source>
</reference>
<accession>A0A2P2QYI3</accession>
<dbReference type="Pfam" id="PF03763">
    <property type="entry name" value="Remorin_C"/>
    <property type="match status" value="1"/>
</dbReference>
<evidence type="ECO:0000313" key="3">
    <source>
        <dbReference type="EMBL" id="MBX71971.1"/>
    </source>
</evidence>
<proteinExistence type="inferred from homology"/>
<comment type="similarity">
    <text evidence="1">Belongs to the remorin family.</text>
</comment>
<sequence>MDDINQIAVEAKAKVAERRRKKEFKAKEKANIIRETGKIPKTCFCFYIY</sequence>